<dbReference type="PANTHER" id="PTHR38442">
    <property type="entry name" value="INNER MEMBRANE PROTEIN-RELATED"/>
    <property type="match status" value="1"/>
</dbReference>
<evidence type="ECO:0000256" key="1">
    <source>
        <dbReference type="SAM" id="Phobius"/>
    </source>
</evidence>
<protein>
    <submittedName>
        <fullName evidence="2">DUF445 family protein</fullName>
    </submittedName>
</protein>
<dbReference type="InterPro" id="IPR007383">
    <property type="entry name" value="DUF445"/>
</dbReference>
<accession>A0ABV5KKW6</accession>
<proteinExistence type="predicted"/>
<evidence type="ECO:0000313" key="3">
    <source>
        <dbReference type="Proteomes" id="UP001589747"/>
    </source>
</evidence>
<evidence type="ECO:0000313" key="2">
    <source>
        <dbReference type="EMBL" id="MFB9324888.1"/>
    </source>
</evidence>
<feature type="transmembrane region" description="Helical" evidence="1">
    <location>
        <begin position="432"/>
        <end position="453"/>
    </location>
</feature>
<name>A0ABV5KKW6_9BACL</name>
<dbReference type="Pfam" id="PF04286">
    <property type="entry name" value="DUF445"/>
    <property type="match status" value="1"/>
</dbReference>
<keyword evidence="1" id="KW-0472">Membrane</keyword>
<reference evidence="2 3" key="1">
    <citation type="submission" date="2024-09" db="EMBL/GenBank/DDBJ databases">
        <authorList>
            <person name="Sun Q."/>
            <person name="Mori K."/>
        </authorList>
    </citation>
    <scope>NUCLEOTIDE SEQUENCE [LARGE SCALE GENOMIC DNA]</scope>
    <source>
        <strain evidence="2 3">TISTR 2452</strain>
    </source>
</reference>
<dbReference type="Proteomes" id="UP001589747">
    <property type="component" value="Unassembled WGS sequence"/>
</dbReference>
<dbReference type="EMBL" id="JBHMDO010000003">
    <property type="protein sequence ID" value="MFB9324888.1"/>
    <property type="molecule type" value="Genomic_DNA"/>
</dbReference>
<feature type="transmembrane region" description="Helical" evidence="1">
    <location>
        <begin position="37"/>
        <end position="59"/>
    </location>
</feature>
<dbReference type="RefSeq" id="WP_377489600.1">
    <property type="nucleotide sequence ID" value="NZ_JBHMDO010000003.1"/>
</dbReference>
<keyword evidence="1" id="KW-1133">Transmembrane helix</keyword>
<keyword evidence="1" id="KW-0812">Transmembrane</keyword>
<dbReference type="PANTHER" id="PTHR38442:SF1">
    <property type="entry name" value="INNER MEMBRANE PROTEIN"/>
    <property type="match status" value="1"/>
</dbReference>
<comment type="caution">
    <text evidence="2">The sequence shown here is derived from an EMBL/GenBank/DDBJ whole genome shotgun (WGS) entry which is preliminary data.</text>
</comment>
<organism evidence="2 3">
    <name type="scientific">Paenibacillus aurantiacus</name>
    <dbReference type="NCBI Taxonomy" id="1936118"/>
    <lineage>
        <taxon>Bacteria</taxon>
        <taxon>Bacillati</taxon>
        <taxon>Bacillota</taxon>
        <taxon>Bacilli</taxon>
        <taxon>Bacillales</taxon>
        <taxon>Paenibacillaceae</taxon>
        <taxon>Paenibacillus</taxon>
    </lineage>
</organism>
<gene>
    <name evidence="2" type="ORF">ACFFSY_02890</name>
</gene>
<sequence>MSNKRIANVVLAVVALVFLAAAWLRHSYPDTWWSSLLFYMAEAGLVGGLADWYAVTALFRHPLGIKGKHTAIVPRNRDKLIDGVVRMVETQLLPPETLKLKLAQAPLADIAIGWIDRRFPGEELARAGWRLLGGLLSRMDFTRISAGWDERLKELLRRTDLTPYAGRSIRWLLAHEDIHLLLDRLVSEAEKAAAAPETKDAIFRILEEEKDKQLNEGGGFMQFLKKAAFIFAEESDALNLKDAAEAIHADLLLFLADLKRHDHELRLLLLRMLGEVADQLDAESSLSETLENWKNDVLARLSFAPSIEGILQTFRRLLDEELASLPQTSEGMTREDGEEDARALALAQQPAMTALREWTERFVSDYWAAFKRDAAKKAWVDGFIKSLLGKLVDAEHRVIGQVVRETLNTFTKQRLIAFIEDKVGEDLNRIRINGSLVGAGLGALLYLLLHGVYDPLLDAFIR</sequence>
<keyword evidence="3" id="KW-1185">Reference proteome</keyword>